<feature type="transmembrane region" description="Helical" evidence="1">
    <location>
        <begin position="74"/>
        <end position="93"/>
    </location>
</feature>
<protein>
    <submittedName>
        <fullName evidence="2">CBS domain containing protein</fullName>
    </submittedName>
</protein>
<organism evidence="2 3">
    <name type="scientific">Saccharolobus solfataricus</name>
    <name type="common">Sulfolobus solfataricus</name>
    <dbReference type="NCBI Taxonomy" id="2287"/>
    <lineage>
        <taxon>Archaea</taxon>
        <taxon>Thermoproteota</taxon>
        <taxon>Thermoprotei</taxon>
        <taxon>Sulfolobales</taxon>
        <taxon>Sulfolobaceae</taxon>
        <taxon>Saccharolobus</taxon>
    </lineage>
</organism>
<keyword evidence="1" id="KW-0472">Membrane</keyword>
<evidence type="ECO:0000313" key="2">
    <source>
        <dbReference type="EMBL" id="SAI84894.1"/>
    </source>
</evidence>
<evidence type="ECO:0000313" key="3">
    <source>
        <dbReference type="Proteomes" id="UP000076770"/>
    </source>
</evidence>
<accession>A0A157T0G4</accession>
<reference evidence="3" key="1">
    <citation type="submission" date="2016-04" db="EMBL/GenBank/DDBJ databases">
        <authorList>
            <person name="Shah S.A."/>
            <person name="Garrett R.A."/>
        </authorList>
    </citation>
    <scope>NUCLEOTIDE SEQUENCE [LARGE SCALE GENOMIC DNA]</scope>
    <source>
        <strain evidence="3">ATCC 35091 / DSM 1616 / JCM 8930 / NBRC 15331 / P1</strain>
    </source>
</reference>
<keyword evidence="1" id="KW-0812">Transmembrane</keyword>
<gene>
    <name evidence="2" type="ORF">SSOP1_1340</name>
</gene>
<keyword evidence="1" id="KW-1133">Transmembrane helix</keyword>
<name>A0A157T0G4_SACSO</name>
<evidence type="ECO:0000256" key="1">
    <source>
        <dbReference type="SAM" id="Phobius"/>
    </source>
</evidence>
<dbReference type="Proteomes" id="UP000076770">
    <property type="component" value="Chromosome i"/>
</dbReference>
<dbReference type="AlphaFoldDB" id="A0A157T0G4"/>
<sequence length="159" mass="17226">MSSTSLTIASKLFSKSTSCFKASFSASFKLLPNFSFNSSLSSLLNPSPLLNFSSNAIPLLSKGSILYPAISRNFLISFFTCVIFLIKLSLYLVNSLNSLISPVGMYDPLTAPRMKAFASLCASSLSVFFPNTSFKCKGFITVTLYPFSVSSSLVFPKSL</sequence>
<dbReference type="EMBL" id="LT549890">
    <property type="protein sequence ID" value="SAI84894.1"/>
    <property type="molecule type" value="Genomic_DNA"/>
</dbReference>
<proteinExistence type="predicted"/>